<organism evidence="2 3">
    <name type="scientific">Candidatus Nanosynbacter lyticus</name>
    <dbReference type="NCBI Taxonomy" id="2093824"/>
    <lineage>
        <taxon>Bacteria</taxon>
        <taxon>Candidatus Saccharimonadota</taxon>
        <taxon>Candidatus Saccharimonadia</taxon>
        <taxon>Candidatus Nanosynbacterales</taxon>
        <taxon>Candidatus Nanosynbacteraceae</taxon>
        <taxon>Candidatus Nanosynbacter</taxon>
    </lineage>
</organism>
<dbReference type="Proteomes" id="UP000030902">
    <property type="component" value="Chromosome"/>
</dbReference>
<reference evidence="2 3" key="1">
    <citation type="journal article" date="2015" name="Proc. Natl. Acad. Sci. U.S.A.">
        <title>Cultivation of a human-associated TM7 phylotype reveals a reduced genome and epibiotic parasitic lifestyle.</title>
        <authorList>
            <person name="He X."/>
            <person name="McLean J.S."/>
            <person name="Edlund A."/>
            <person name="Yooseph S."/>
            <person name="Hall A.P."/>
            <person name="Liu S.Y."/>
            <person name="Dorrestein P.C."/>
            <person name="Esquenazi E."/>
            <person name="Hunter R.C."/>
            <person name="Cheng G."/>
            <person name="Nelson K.E."/>
            <person name="Lux R."/>
            <person name="Shi W."/>
        </authorList>
    </citation>
    <scope>NUCLEOTIDE SEQUENCE [LARGE SCALE GENOMIC DNA]</scope>
    <source>
        <strain evidence="2 3">TM7x</strain>
    </source>
</reference>
<evidence type="ECO:0008006" key="4">
    <source>
        <dbReference type="Google" id="ProtNLM"/>
    </source>
</evidence>
<gene>
    <name evidence="2" type="ORF">TM7x_00685</name>
</gene>
<dbReference type="RefSeq" id="WP_039326892.1">
    <property type="nucleotide sequence ID" value="NZ_CP007496.1"/>
</dbReference>
<name>A0A6S4GRR4_9BACT</name>
<keyword evidence="3" id="KW-1185">Reference proteome</keyword>
<dbReference type="InterPro" id="IPR043129">
    <property type="entry name" value="ATPase_NBD"/>
</dbReference>
<dbReference type="AlphaFoldDB" id="A0A6S4GRR4"/>
<comment type="similarity">
    <text evidence="1">Belongs to the ROK (NagC/XylR) family.</text>
</comment>
<dbReference type="PANTHER" id="PTHR18964">
    <property type="entry name" value="ROK (REPRESSOR, ORF, KINASE) FAMILY"/>
    <property type="match status" value="1"/>
</dbReference>
<dbReference type="PANTHER" id="PTHR18964:SF149">
    <property type="entry name" value="BIFUNCTIONAL UDP-N-ACETYLGLUCOSAMINE 2-EPIMERASE_N-ACETYLMANNOSAMINE KINASE"/>
    <property type="match status" value="1"/>
</dbReference>
<evidence type="ECO:0000313" key="2">
    <source>
        <dbReference type="EMBL" id="AJA06722.1"/>
    </source>
</evidence>
<evidence type="ECO:0000256" key="1">
    <source>
        <dbReference type="ARBA" id="ARBA00006479"/>
    </source>
</evidence>
<accession>A0A6S4GRR4</accession>
<dbReference type="Pfam" id="PF00480">
    <property type="entry name" value="ROK"/>
    <property type="match status" value="1"/>
</dbReference>
<dbReference type="SUPFAM" id="SSF53067">
    <property type="entry name" value="Actin-like ATPase domain"/>
    <property type="match status" value="1"/>
</dbReference>
<evidence type="ECO:0000313" key="3">
    <source>
        <dbReference type="Proteomes" id="UP000030902"/>
    </source>
</evidence>
<dbReference type="EMBL" id="CP007496">
    <property type="protein sequence ID" value="AJA06722.1"/>
    <property type="molecule type" value="Genomic_DNA"/>
</dbReference>
<dbReference type="CDD" id="cd23763">
    <property type="entry name" value="ASKHA_ATPase_ROK"/>
    <property type="match status" value="1"/>
</dbReference>
<dbReference type="KEGG" id="sox:TM7x_00685"/>
<proteinExistence type="inferred from homology"/>
<dbReference type="Gene3D" id="3.30.420.40">
    <property type="match status" value="2"/>
</dbReference>
<sequence length="270" mass="29119">MIIGVDTGGTKTLVANFNKEGAPGQIIKFPTPKDINQYVQRVSDQIRLIADDQSIETISVAIPGVVRDGVAIWCQNLGWNNQPISQLFSEQFPMAKIIIANDANMAGLATMRRLQTVPRCGLYITLGTGVGTSLILNGDLHKSLNDCEGGHMALNYQGKATTWEEIAATRVLRELFGELSSETPAEVWEEVADRIKAGLQPLIAFVQPDVVAIGGSIGSFVPYFSHTLSGLLAESLPAAISVPKIISAPNPEEIVLYGCYDNATSQHKQN</sequence>
<protein>
    <recommendedName>
        <fullName evidence="4">ROK family protein</fullName>
    </recommendedName>
</protein>
<dbReference type="InterPro" id="IPR000600">
    <property type="entry name" value="ROK"/>
</dbReference>